<dbReference type="InterPro" id="IPR001660">
    <property type="entry name" value="SAM"/>
</dbReference>
<evidence type="ECO:0000313" key="2">
    <source>
        <dbReference type="EMBL" id="EDO29236.1"/>
    </source>
</evidence>
<evidence type="ECO:0000259" key="1">
    <source>
        <dbReference type="PROSITE" id="PS50105"/>
    </source>
</evidence>
<dbReference type="InParanoid" id="A7T478"/>
<dbReference type="EMBL" id="DS470798">
    <property type="protein sequence ID" value="EDO29236.1"/>
    <property type="molecule type" value="Genomic_DNA"/>
</dbReference>
<evidence type="ECO:0000313" key="3">
    <source>
        <dbReference type="Proteomes" id="UP000001593"/>
    </source>
</evidence>
<proteinExistence type="predicted"/>
<gene>
    <name evidence="2" type="ORF">NEMVEDRAFT_v1g145248</name>
</gene>
<dbReference type="AlphaFoldDB" id="A7T478"/>
<dbReference type="Gene3D" id="1.10.150.50">
    <property type="entry name" value="Transcription Factor, Ets-1"/>
    <property type="match status" value="1"/>
</dbReference>
<dbReference type="KEGG" id="nve:5499766"/>
<feature type="domain" description="SAM" evidence="1">
    <location>
        <begin position="1"/>
        <end position="64"/>
    </location>
</feature>
<organism evidence="2 3">
    <name type="scientific">Nematostella vectensis</name>
    <name type="common">Starlet sea anemone</name>
    <dbReference type="NCBI Taxonomy" id="45351"/>
    <lineage>
        <taxon>Eukaryota</taxon>
        <taxon>Metazoa</taxon>
        <taxon>Cnidaria</taxon>
        <taxon>Anthozoa</taxon>
        <taxon>Hexacorallia</taxon>
        <taxon>Actiniaria</taxon>
        <taxon>Edwardsiidae</taxon>
        <taxon>Nematostella</taxon>
    </lineage>
</organism>
<dbReference type="SMART" id="SM00454">
    <property type="entry name" value="SAM"/>
    <property type="match status" value="1"/>
</dbReference>
<dbReference type="PROSITE" id="PS50105">
    <property type="entry name" value="SAM_DOMAIN"/>
    <property type="match status" value="1"/>
</dbReference>
<dbReference type="InterPro" id="IPR013761">
    <property type="entry name" value="SAM/pointed_sf"/>
</dbReference>
<dbReference type="PhylomeDB" id="A7T478"/>
<dbReference type="Pfam" id="PF07647">
    <property type="entry name" value="SAM_2"/>
    <property type="match status" value="1"/>
</dbReference>
<dbReference type="OMA" id="QEECKCE"/>
<dbReference type="PANTHER" id="PTHR12301">
    <property type="entry name" value="SAM-DOMAIN, SH3 AND NUCLEAR LOCALIZATION SIGNALS PROTEIN RELATED"/>
    <property type="match status" value="1"/>
</dbReference>
<dbReference type="eggNOG" id="KOG4384">
    <property type="taxonomic scope" value="Eukaryota"/>
</dbReference>
<dbReference type="InterPro" id="IPR051725">
    <property type="entry name" value="SAM-SH3_domain_protein"/>
</dbReference>
<keyword evidence="3" id="KW-1185">Reference proteome</keyword>
<dbReference type="HOGENOM" id="CLU_115568_0_0_1"/>
<dbReference type="SUPFAM" id="SSF47769">
    <property type="entry name" value="SAM/Pointed domain"/>
    <property type="match status" value="1"/>
</dbReference>
<dbReference type="PANTHER" id="PTHR12301:SF8">
    <property type="entry name" value="STERILE ALPHA MOTIF DOMAIN-CONTAINING PROTEIN 5"/>
    <property type="match status" value="1"/>
</dbReference>
<name>A7T478_NEMVE</name>
<dbReference type="GO" id="GO:1902531">
    <property type="term" value="P:regulation of intracellular signal transduction"/>
    <property type="evidence" value="ECO:0000318"/>
    <property type="project" value="GO_Central"/>
</dbReference>
<accession>A7T478</accession>
<reference evidence="2 3" key="1">
    <citation type="journal article" date="2007" name="Science">
        <title>Sea anemone genome reveals ancestral eumetazoan gene repertoire and genomic organization.</title>
        <authorList>
            <person name="Putnam N.H."/>
            <person name="Srivastava M."/>
            <person name="Hellsten U."/>
            <person name="Dirks B."/>
            <person name="Chapman J."/>
            <person name="Salamov A."/>
            <person name="Terry A."/>
            <person name="Shapiro H."/>
            <person name="Lindquist E."/>
            <person name="Kapitonov V.V."/>
            <person name="Jurka J."/>
            <person name="Genikhovich G."/>
            <person name="Grigoriev I.V."/>
            <person name="Lucas S.M."/>
            <person name="Steele R.E."/>
            <person name="Finnerty J.R."/>
            <person name="Technau U."/>
            <person name="Martindale M.Q."/>
            <person name="Rokhsar D.S."/>
        </authorList>
    </citation>
    <scope>NUCLEOTIDE SEQUENCE [LARGE SCALE GENOMIC DNA]</scope>
    <source>
        <strain evidence="3">CH2 X CH6</strain>
    </source>
</reference>
<dbReference type="STRING" id="45351.A7T478"/>
<dbReference type="Proteomes" id="UP000001593">
    <property type="component" value="Unassembled WGS sequence"/>
</dbReference>
<protein>
    <recommendedName>
        <fullName evidence="1">SAM domain-containing protein</fullName>
    </recommendedName>
</protein>
<sequence length="120" mass="13842">MSSTVEDWLRSLGLIQYTQEFLDNGYDELDICKEIGEEDLDAIGVENIRDRVDILSAVERLKQSGTAVYFVLEEGQDSLPPPNAQTREKFIPLKLKMLLDDKLQEDKIRLTDYPYTERVS</sequence>
<feature type="non-terminal residue" evidence="2">
    <location>
        <position position="120"/>
    </location>
</feature>